<proteinExistence type="predicted"/>
<dbReference type="Proteomes" id="UP001596043">
    <property type="component" value="Unassembled WGS sequence"/>
</dbReference>
<reference evidence="3" key="1">
    <citation type="journal article" date="2019" name="Int. J. Syst. Evol. Microbiol.">
        <title>The Global Catalogue of Microorganisms (GCM) 10K type strain sequencing project: providing services to taxonomists for standard genome sequencing and annotation.</title>
        <authorList>
            <consortium name="The Broad Institute Genomics Platform"/>
            <consortium name="The Broad Institute Genome Sequencing Center for Infectious Disease"/>
            <person name="Wu L."/>
            <person name="Ma J."/>
        </authorList>
    </citation>
    <scope>NUCLEOTIDE SEQUENCE [LARGE SCALE GENOMIC DNA]</scope>
    <source>
        <strain evidence="3">YJ-61-S</strain>
    </source>
</reference>
<keyword evidence="1" id="KW-0812">Transmembrane</keyword>
<keyword evidence="1" id="KW-1133">Transmembrane helix</keyword>
<feature type="transmembrane region" description="Helical" evidence="1">
    <location>
        <begin position="7"/>
        <end position="24"/>
    </location>
</feature>
<protein>
    <submittedName>
        <fullName evidence="2">Uncharacterized protein</fullName>
    </submittedName>
</protein>
<evidence type="ECO:0000256" key="1">
    <source>
        <dbReference type="SAM" id="Phobius"/>
    </source>
</evidence>
<evidence type="ECO:0000313" key="2">
    <source>
        <dbReference type="EMBL" id="MFC4636239.1"/>
    </source>
</evidence>
<keyword evidence="1" id="KW-0472">Membrane</keyword>
<name>A0ABV9I1M9_9FLAO</name>
<accession>A0ABV9I1M9</accession>
<feature type="transmembrane region" description="Helical" evidence="1">
    <location>
        <begin position="60"/>
        <end position="78"/>
    </location>
</feature>
<dbReference type="RefSeq" id="WP_379982243.1">
    <property type="nucleotide sequence ID" value="NZ_JBHSFV010000016.1"/>
</dbReference>
<keyword evidence="3" id="KW-1185">Reference proteome</keyword>
<organism evidence="2 3">
    <name type="scientific">Dokdonia ponticola</name>
    <dbReference type="NCBI Taxonomy" id="2041041"/>
    <lineage>
        <taxon>Bacteria</taxon>
        <taxon>Pseudomonadati</taxon>
        <taxon>Bacteroidota</taxon>
        <taxon>Flavobacteriia</taxon>
        <taxon>Flavobacteriales</taxon>
        <taxon>Flavobacteriaceae</taxon>
        <taxon>Dokdonia</taxon>
    </lineage>
</organism>
<comment type="caution">
    <text evidence="2">The sequence shown here is derived from an EMBL/GenBank/DDBJ whole genome shotgun (WGS) entry which is preliminary data.</text>
</comment>
<evidence type="ECO:0000313" key="3">
    <source>
        <dbReference type="Proteomes" id="UP001596043"/>
    </source>
</evidence>
<gene>
    <name evidence="2" type="ORF">ACFO3O_20195</name>
</gene>
<dbReference type="EMBL" id="JBHSFV010000016">
    <property type="protein sequence ID" value="MFC4636239.1"/>
    <property type="molecule type" value="Genomic_DNA"/>
</dbReference>
<feature type="transmembrane region" description="Helical" evidence="1">
    <location>
        <begin position="30"/>
        <end position="53"/>
    </location>
</feature>
<sequence length="113" mass="13020">MKTIKYINIFLLVLTISSGISGLISNGLWMTTLLLIFVIGVFQGITGSILFFLHPNSIRFQLYIGGLVLFLISCYLPIPKLWMVLPVPLLMYFTFMIHTVHQEKQQYTNYNIM</sequence>